<dbReference type="OMA" id="PLNPRIW"/>
<keyword evidence="2" id="KW-1185">Reference proteome</keyword>
<dbReference type="AlphaFoldDB" id="B6HUQ7"/>
<accession>B6HUQ7</accession>
<reference evidence="1 2" key="1">
    <citation type="journal article" date="2008" name="Nat. Biotechnol.">
        <title>Genome sequencing and analysis of the filamentous fungus Penicillium chrysogenum.</title>
        <authorList>
            <person name="van den Berg M.A."/>
            <person name="Albang R."/>
            <person name="Albermann K."/>
            <person name="Badger J.H."/>
            <person name="Daran J.-M."/>
            <person name="Driessen A.J.M."/>
            <person name="Garcia-Estrada C."/>
            <person name="Fedorova N.D."/>
            <person name="Harris D.M."/>
            <person name="Heijne W.H.M."/>
            <person name="Joardar V.S."/>
            <person name="Kiel J.A.K.W."/>
            <person name="Kovalchuk A."/>
            <person name="Martin J.F."/>
            <person name="Nierman W.C."/>
            <person name="Nijland J.G."/>
            <person name="Pronk J.T."/>
            <person name="Roubos J.A."/>
            <person name="van der Klei I.J."/>
            <person name="van Peij N.N.M.E."/>
            <person name="Veenhuis M."/>
            <person name="von Doehren H."/>
            <person name="Wagner C."/>
            <person name="Wortman J.R."/>
            <person name="Bovenberg R.A.L."/>
        </authorList>
    </citation>
    <scope>NUCLEOTIDE SEQUENCE [LARGE SCALE GENOMIC DNA]</scope>
    <source>
        <strain evidence="2">ATCC 28089 / DSM 1075 / NRRL 1951 / Wisconsin 54-1255</strain>
    </source>
</reference>
<dbReference type="HOGENOM" id="CLU_1579050_0_0_1"/>
<protein>
    <submittedName>
        <fullName evidence="1">Uncharacterized protein</fullName>
    </submittedName>
</protein>
<dbReference type="EMBL" id="AM920437">
    <property type="protein sequence ID" value="CAP99983.1"/>
    <property type="molecule type" value="Genomic_DNA"/>
</dbReference>
<proteinExistence type="predicted"/>
<gene>
    <name evidence="1" type="ORF">Pc22g26950</name>
    <name evidence="1" type="ORF">PCH_Pc22g26950</name>
</gene>
<sequence>MDSDPSLSVRSWPSFSTGMWSDESVADDVNPIGPGGYNNDSTALPAMSNDFALYEPYNYTGVNRSQFFFSYSLLSNKRRISIQDRSSEYKILYRKLQQSRTKVFVTLSTTWTLPAHGIPKRKSQEEYSWTMRHMPHRDKLAQKPGKPLNPRIWSEPLFDGHSGCPAMLQ</sequence>
<evidence type="ECO:0000313" key="2">
    <source>
        <dbReference type="Proteomes" id="UP000000724"/>
    </source>
</evidence>
<dbReference type="VEuPathDB" id="FungiDB:PCH_Pc22g26950"/>
<organism evidence="1 2">
    <name type="scientific">Penicillium rubens (strain ATCC 28089 / DSM 1075 / NRRL 1951 / Wisconsin 54-1255)</name>
    <name type="common">Penicillium chrysogenum</name>
    <dbReference type="NCBI Taxonomy" id="500485"/>
    <lineage>
        <taxon>Eukaryota</taxon>
        <taxon>Fungi</taxon>
        <taxon>Dikarya</taxon>
        <taxon>Ascomycota</taxon>
        <taxon>Pezizomycotina</taxon>
        <taxon>Eurotiomycetes</taxon>
        <taxon>Eurotiomycetidae</taxon>
        <taxon>Eurotiales</taxon>
        <taxon>Aspergillaceae</taxon>
        <taxon>Penicillium</taxon>
        <taxon>Penicillium chrysogenum species complex</taxon>
    </lineage>
</organism>
<evidence type="ECO:0000313" key="1">
    <source>
        <dbReference type="EMBL" id="CAP99983.1"/>
    </source>
</evidence>
<dbReference type="Proteomes" id="UP000000724">
    <property type="component" value="Contig Pc00c22"/>
</dbReference>
<name>B6HUQ7_PENRW</name>